<feature type="compositionally biased region" description="Low complexity" evidence="1">
    <location>
        <begin position="101"/>
        <end position="110"/>
    </location>
</feature>
<evidence type="ECO:0000256" key="2">
    <source>
        <dbReference type="SAM" id="Phobius"/>
    </source>
</evidence>
<protein>
    <submittedName>
        <fullName evidence="3">Uncharacterized protein</fullName>
    </submittedName>
</protein>
<comment type="caution">
    <text evidence="3">The sequence shown here is derived from an EMBL/GenBank/DDBJ whole genome shotgun (WGS) entry which is preliminary data.</text>
</comment>
<proteinExistence type="predicted"/>
<dbReference type="AlphaFoldDB" id="A0ABD0KS23"/>
<reference evidence="3 4" key="1">
    <citation type="journal article" date="2023" name="Sci. Data">
        <title>Genome assembly of the Korean intertidal mud-creeper Batillaria attramentaria.</title>
        <authorList>
            <person name="Patra A.K."/>
            <person name="Ho P.T."/>
            <person name="Jun S."/>
            <person name="Lee S.J."/>
            <person name="Kim Y."/>
            <person name="Won Y.J."/>
        </authorList>
    </citation>
    <scope>NUCLEOTIDE SEQUENCE [LARGE SCALE GENOMIC DNA]</scope>
    <source>
        <strain evidence="3">Wonlab-2016</strain>
    </source>
</reference>
<keyword evidence="2" id="KW-0472">Membrane</keyword>
<dbReference type="EMBL" id="JACVVK020000130">
    <property type="protein sequence ID" value="KAK7490110.1"/>
    <property type="molecule type" value="Genomic_DNA"/>
</dbReference>
<feature type="region of interest" description="Disordered" evidence="1">
    <location>
        <begin position="241"/>
        <end position="261"/>
    </location>
</feature>
<feature type="compositionally biased region" description="Basic and acidic residues" evidence="1">
    <location>
        <begin position="317"/>
        <end position="330"/>
    </location>
</feature>
<keyword evidence="2" id="KW-0812">Transmembrane</keyword>
<feature type="transmembrane region" description="Helical" evidence="2">
    <location>
        <begin position="57"/>
        <end position="78"/>
    </location>
</feature>
<evidence type="ECO:0000313" key="4">
    <source>
        <dbReference type="Proteomes" id="UP001519460"/>
    </source>
</evidence>
<keyword evidence="2" id="KW-1133">Transmembrane helix</keyword>
<feature type="region of interest" description="Disordered" evidence="1">
    <location>
        <begin position="288"/>
        <end position="389"/>
    </location>
</feature>
<gene>
    <name evidence="3" type="ORF">BaRGS_00018632</name>
</gene>
<accession>A0ABD0KS23</accession>
<dbReference type="Proteomes" id="UP001519460">
    <property type="component" value="Unassembled WGS sequence"/>
</dbReference>
<name>A0ABD0KS23_9CAEN</name>
<evidence type="ECO:0000256" key="1">
    <source>
        <dbReference type="SAM" id="MobiDB-lite"/>
    </source>
</evidence>
<keyword evidence="4" id="KW-1185">Reference proteome</keyword>
<sequence length="389" mass="41877">MKLRDRGNCDVFLGGTTFAYKDTLPTSTTTAATPVVDRKGKFPLHNTLDEGLSGGEIAGIIVGLIIVVALCVFLFLLIHRRNAGGDIPLPSILKRFKENKQSSPQSTTSPGSVCNSAHVGEGQRYTITTTRTKPQISGSMHVEAPHLGPGFEWKSQSSEDDVMESSNYYSMPVDVDGNCVPMAHVNEKAKRGTADYDVAVLPESDGGYCSPDDVDVKDSRSSRSRVQVVVPRANVAGGGGSNYNKLSLQTPQGGYPKAKNTDTYSHIQEQDNVYKVPRSDAGSVYALATNPEESDGRPSARANAGVKGKGATAAPSERADYHHLNLKDGRSATPDTSRGQDQKGGVYSHLNNQGEAGDNYNRVEFDKHTQRKQSTQCDEPYNHLSGSQV</sequence>
<feature type="compositionally biased region" description="Polar residues" evidence="1">
    <location>
        <begin position="242"/>
        <end position="252"/>
    </location>
</feature>
<feature type="region of interest" description="Disordered" evidence="1">
    <location>
        <begin position="98"/>
        <end position="120"/>
    </location>
</feature>
<organism evidence="3 4">
    <name type="scientific">Batillaria attramentaria</name>
    <dbReference type="NCBI Taxonomy" id="370345"/>
    <lineage>
        <taxon>Eukaryota</taxon>
        <taxon>Metazoa</taxon>
        <taxon>Spiralia</taxon>
        <taxon>Lophotrochozoa</taxon>
        <taxon>Mollusca</taxon>
        <taxon>Gastropoda</taxon>
        <taxon>Caenogastropoda</taxon>
        <taxon>Sorbeoconcha</taxon>
        <taxon>Cerithioidea</taxon>
        <taxon>Batillariidae</taxon>
        <taxon>Batillaria</taxon>
    </lineage>
</organism>
<evidence type="ECO:0000313" key="3">
    <source>
        <dbReference type="EMBL" id="KAK7490110.1"/>
    </source>
</evidence>